<sequence>MSARRIDEGEAAARLGITRDALRHRRRRGAAPAHRLVGRKIMYDVAALDRYAAALAETATAADNTHVLDMFTPRVGETATADEVRALLRIDHDPCVLDKVLKRHGDELAAAGWDAAAGTFTRQAIIRVALLLRASTSPRAARIAKAAKAGSKVISFDHGPRSQQCASILDRAMALAEQVRDDDPGEVWAALNRLDRHVLTGAAVALAAMVDIDAPGITRYLRALAGGGAAEGLQRLVPTRETTDGVPLSVLDQIAADDEADSIDDDESEGVA</sequence>
<accession>A0A482JFZ1</accession>
<keyword evidence="4" id="KW-1185">Reference proteome</keyword>
<evidence type="ECO:0000259" key="2">
    <source>
        <dbReference type="Pfam" id="PF12728"/>
    </source>
</evidence>
<dbReference type="Pfam" id="PF12728">
    <property type="entry name" value="HTH_17"/>
    <property type="match status" value="1"/>
</dbReference>
<feature type="domain" description="Helix-turn-helix" evidence="2">
    <location>
        <begin position="10"/>
        <end position="54"/>
    </location>
</feature>
<reference evidence="3 4" key="1">
    <citation type="submission" date="2019-02" db="EMBL/GenBank/DDBJ databases">
        <authorList>
            <person name="Johnson N."/>
            <person name="McClure M.G."/>
            <person name="Christensen M."/>
            <person name="Johnson M."/>
            <person name="Gaffney B.L."/>
            <person name="Staples A.K."/>
            <person name="King R.A."/>
            <person name="Rinehart C.A."/>
            <person name="Rowland N.S."/>
            <person name="Garlena R.A."/>
            <person name="Russell D.A."/>
            <person name="Pope W.H."/>
            <person name="Jacobs-Sera D."/>
            <person name="Hendrix R.W."/>
            <person name="Hatfull G.F."/>
        </authorList>
    </citation>
    <scope>NUCLEOTIDE SEQUENCE [LARGE SCALE GENOMIC DNA]</scope>
</reference>
<protein>
    <submittedName>
        <fullName evidence="3">MerR-like helix-turn-helix DNA binding domain protein</fullName>
    </submittedName>
</protein>
<gene>
    <name evidence="3" type="primary">52</name>
    <name evidence="3" type="ORF">SEA_NIKLAS_52</name>
</gene>
<dbReference type="InterPro" id="IPR041657">
    <property type="entry name" value="HTH_17"/>
</dbReference>
<dbReference type="EMBL" id="MK494119">
    <property type="protein sequence ID" value="QBP31634.1"/>
    <property type="molecule type" value="Genomic_DNA"/>
</dbReference>
<feature type="compositionally biased region" description="Acidic residues" evidence="1">
    <location>
        <begin position="255"/>
        <end position="272"/>
    </location>
</feature>
<organism evidence="3 4">
    <name type="scientific">Mycobacterium Phage Niklas</name>
    <dbReference type="NCBI Taxonomy" id="2517936"/>
    <lineage>
        <taxon>Viruses</taxon>
        <taxon>Duplodnaviria</taxon>
        <taxon>Heunggongvirae</taxon>
        <taxon>Uroviricota</taxon>
        <taxon>Caudoviricetes</taxon>
        <taxon>Weiservirinae</taxon>
        <taxon>Anayavirus</taxon>
        <taxon>Anayavirus niklas</taxon>
    </lineage>
</organism>
<dbReference type="SUPFAM" id="SSF46955">
    <property type="entry name" value="Putative DNA-binding domain"/>
    <property type="match status" value="1"/>
</dbReference>
<dbReference type="KEGG" id="vg:60325221"/>
<feature type="region of interest" description="Disordered" evidence="1">
    <location>
        <begin position="253"/>
        <end position="272"/>
    </location>
</feature>
<evidence type="ECO:0000313" key="4">
    <source>
        <dbReference type="Proteomes" id="UP000295207"/>
    </source>
</evidence>
<dbReference type="GeneID" id="60325221"/>
<evidence type="ECO:0000313" key="3">
    <source>
        <dbReference type="EMBL" id="QBP31634.1"/>
    </source>
</evidence>
<dbReference type="Proteomes" id="UP000295207">
    <property type="component" value="Segment"/>
</dbReference>
<proteinExistence type="predicted"/>
<dbReference type="InterPro" id="IPR009061">
    <property type="entry name" value="DNA-bd_dom_put_sf"/>
</dbReference>
<dbReference type="RefSeq" id="YP_009953742.1">
    <property type="nucleotide sequence ID" value="NC_051625.1"/>
</dbReference>
<name>A0A482JFZ1_9CAUD</name>
<evidence type="ECO:0000256" key="1">
    <source>
        <dbReference type="SAM" id="MobiDB-lite"/>
    </source>
</evidence>